<dbReference type="Proteomes" id="UP000295525">
    <property type="component" value="Unassembled WGS sequence"/>
</dbReference>
<accession>A0A4R3M734</accession>
<sequence length="291" mass="32784">MPRITPILSHSDLLMSARSLPGNMPPGAIDAHAHVFDRDLPMIAQRRYTPDYPAPLGRYLSLLHDHGLAGGVLVQPSFLGYDNRHLLRCLRQAKGLCKGVVALDPATPKAILHEMAHAGVVGARMNLFGQDLPGFQNETWRRFLSEARQLDWHIEVHCPVTQLPDVLPPLLAFDCKIVIDHFGRPDYESGIDLSTLDYLCGLAQTQRVWVKLSAAYRVWSEKTIAQSSLVAHRLLQAFSARRLVWGSDWPHTEHEASAGFDRALQHLADWIPQEEDRFAILVDTPRLLFQF</sequence>
<reference evidence="2 3" key="1">
    <citation type="submission" date="2019-03" db="EMBL/GenBank/DDBJ databases">
        <title>Genomic Encyclopedia of Type Strains, Phase IV (KMG-IV): sequencing the most valuable type-strain genomes for metagenomic binning, comparative biology and taxonomic classification.</title>
        <authorList>
            <person name="Goeker M."/>
        </authorList>
    </citation>
    <scope>NUCLEOTIDE SEQUENCE [LARGE SCALE GENOMIC DNA]</scope>
    <source>
        <strain evidence="2 3">DSM 24591</strain>
    </source>
</reference>
<dbReference type="InterPro" id="IPR052358">
    <property type="entry name" value="Aro_Compnd_Degr_Hydrolases"/>
</dbReference>
<dbReference type="SUPFAM" id="SSF51556">
    <property type="entry name" value="Metallo-dependent hydrolases"/>
    <property type="match status" value="1"/>
</dbReference>
<proteinExistence type="predicted"/>
<dbReference type="EMBL" id="SMAJ01000006">
    <property type="protein sequence ID" value="TCT07387.1"/>
    <property type="molecule type" value="Genomic_DNA"/>
</dbReference>
<dbReference type="Gene3D" id="3.20.20.140">
    <property type="entry name" value="Metal-dependent hydrolases"/>
    <property type="match status" value="1"/>
</dbReference>
<dbReference type="PANTHER" id="PTHR35563">
    <property type="entry name" value="BARREL METAL-DEPENDENT HYDROLASE, PUTATIVE (AFU_ORTHOLOGUE AFUA_1G16240)-RELATED"/>
    <property type="match status" value="1"/>
</dbReference>
<gene>
    <name evidence="2" type="ORF">EDC26_106111</name>
</gene>
<protein>
    <submittedName>
        <fullName evidence="2">Putative TIM-barrel fold metal-dependent hydrolase</fullName>
    </submittedName>
</protein>
<organism evidence="2 3">
    <name type="scientific">Paralcaligenes ureilyticus</name>
    <dbReference type="NCBI Taxonomy" id="627131"/>
    <lineage>
        <taxon>Bacteria</taxon>
        <taxon>Pseudomonadati</taxon>
        <taxon>Pseudomonadota</taxon>
        <taxon>Betaproteobacteria</taxon>
        <taxon>Burkholderiales</taxon>
        <taxon>Alcaligenaceae</taxon>
        <taxon>Paralcaligenes</taxon>
    </lineage>
</organism>
<keyword evidence="3" id="KW-1185">Reference proteome</keyword>
<dbReference type="InterPro" id="IPR032466">
    <property type="entry name" value="Metal_Hydrolase"/>
</dbReference>
<comment type="caution">
    <text evidence="2">The sequence shown here is derived from an EMBL/GenBank/DDBJ whole genome shotgun (WGS) entry which is preliminary data.</text>
</comment>
<keyword evidence="2" id="KW-0378">Hydrolase</keyword>
<evidence type="ECO:0000313" key="3">
    <source>
        <dbReference type="Proteomes" id="UP000295525"/>
    </source>
</evidence>
<dbReference type="InterPro" id="IPR006680">
    <property type="entry name" value="Amidohydro-rel"/>
</dbReference>
<dbReference type="GO" id="GO:0016787">
    <property type="term" value="F:hydrolase activity"/>
    <property type="evidence" value="ECO:0007669"/>
    <property type="project" value="UniProtKB-KW"/>
</dbReference>
<dbReference type="Pfam" id="PF04909">
    <property type="entry name" value="Amidohydro_2"/>
    <property type="match status" value="1"/>
</dbReference>
<dbReference type="AlphaFoldDB" id="A0A4R3M734"/>
<dbReference type="PANTHER" id="PTHR35563:SF2">
    <property type="entry name" value="BARREL METAL-DEPENDENT HYDROLASE, PUTATIVE (AFU_ORTHOLOGUE AFUA_1G16240)-RELATED"/>
    <property type="match status" value="1"/>
</dbReference>
<evidence type="ECO:0000259" key="1">
    <source>
        <dbReference type="Pfam" id="PF04909"/>
    </source>
</evidence>
<evidence type="ECO:0000313" key="2">
    <source>
        <dbReference type="EMBL" id="TCT07387.1"/>
    </source>
</evidence>
<name>A0A4R3M734_9BURK</name>
<feature type="domain" description="Amidohydrolase-related" evidence="1">
    <location>
        <begin position="29"/>
        <end position="290"/>
    </location>
</feature>